<dbReference type="PANTHER" id="PTHR31435">
    <property type="entry name" value="PROTEIN NATD1"/>
    <property type="match status" value="1"/>
</dbReference>
<feature type="domain" description="N-acetyltransferase" evidence="1">
    <location>
        <begin position="12"/>
        <end position="98"/>
    </location>
</feature>
<dbReference type="Pfam" id="PF14542">
    <property type="entry name" value="Acetyltransf_CG"/>
    <property type="match status" value="1"/>
</dbReference>
<name>A0A1H3QJT8_9MICO</name>
<dbReference type="PROSITE" id="PS51729">
    <property type="entry name" value="GNAT_YJDJ"/>
    <property type="match status" value="1"/>
</dbReference>
<dbReference type="Gene3D" id="3.40.630.30">
    <property type="match status" value="1"/>
</dbReference>
<dbReference type="CDD" id="cd04301">
    <property type="entry name" value="NAT_SF"/>
    <property type="match status" value="1"/>
</dbReference>
<reference evidence="2 3" key="1">
    <citation type="submission" date="2016-10" db="EMBL/GenBank/DDBJ databases">
        <authorList>
            <person name="de Groot N.N."/>
        </authorList>
    </citation>
    <scope>NUCLEOTIDE SEQUENCE [LARGE SCALE GENOMIC DNA]</scope>
    <source>
        <strain evidence="2 3">CGMCC 4.3491</strain>
    </source>
</reference>
<protein>
    <recommendedName>
        <fullName evidence="1">N-acetyltransferase domain-containing protein</fullName>
    </recommendedName>
</protein>
<dbReference type="InterPro" id="IPR045057">
    <property type="entry name" value="Gcn5-rel_NAT"/>
</dbReference>
<organism evidence="2 3">
    <name type="scientific">Herbiconiux ginsengi</name>
    <dbReference type="NCBI Taxonomy" id="381665"/>
    <lineage>
        <taxon>Bacteria</taxon>
        <taxon>Bacillati</taxon>
        <taxon>Actinomycetota</taxon>
        <taxon>Actinomycetes</taxon>
        <taxon>Micrococcales</taxon>
        <taxon>Microbacteriaceae</taxon>
        <taxon>Herbiconiux</taxon>
    </lineage>
</organism>
<keyword evidence="3" id="KW-1185">Reference proteome</keyword>
<accession>A0A1H3QJT8</accession>
<dbReference type="InterPro" id="IPR016181">
    <property type="entry name" value="Acyl_CoA_acyltransferase"/>
</dbReference>
<evidence type="ECO:0000313" key="2">
    <source>
        <dbReference type="EMBL" id="SDZ13235.1"/>
    </source>
</evidence>
<dbReference type="AlphaFoldDB" id="A0A1H3QJT8"/>
<sequence>MSDEKQPEIVIRNEPDKHRYTIEADGHQVGFTQYTDRGQQRVFLHTEIDPAEEGRGYGSALMAGVLGQVREAGLRAVPICPFMAGYLERHHEFDDVVDPATIELRASLR</sequence>
<proteinExistence type="predicted"/>
<dbReference type="SUPFAM" id="SSF55729">
    <property type="entry name" value="Acyl-CoA N-acyltransferases (Nat)"/>
    <property type="match status" value="1"/>
</dbReference>
<evidence type="ECO:0000313" key="3">
    <source>
        <dbReference type="Proteomes" id="UP000198891"/>
    </source>
</evidence>
<evidence type="ECO:0000259" key="1">
    <source>
        <dbReference type="PROSITE" id="PS51729"/>
    </source>
</evidence>
<dbReference type="OrthoDB" id="5405911at2"/>
<dbReference type="InterPro" id="IPR031165">
    <property type="entry name" value="GNAT_YJDJ"/>
</dbReference>
<dbReference type="PANTHER" id="PTHR31435:SF10">
    <property type="entry name" value="BSR4717 PROTEIN"/>
    <property type="match status" value="1"/>
</dbReference>
<dbReference type="STRING" id="381665.SAMN05216554_2556"/>
<dbReference type="EMBL" id="FNPZ01000002">
    <property type="protein sequence ID" value="SDZ13235.1"/>
    <property type="molecule type" value="Genomic_DNA"/>
</dbReference>
<dbReference type="Proteomes" id="UP000198891">
    <property type="component" value="Unassembled WGS sequence"/>
</dbReference>
<gene>
    <name evidence="2" type="ORF">SAMN05216554_2556</name>
</gene>
<dbReference type="RefSeq" id="WP_092554132.1">
    <property type="nucleotide sequence ID" value="NZ_FNPZ01000002.1"/>
</dbReference>